<dbReference type="InterPro" id="IPR008160">
    <property type="entry name" value="Collagen"/>
</dbReference>
<feature type="region of interest" description="Disordered" evidence="1">
    <location>
        <begin position="37"/>
        <end position="92"/>
    </location>
</feature>
<name>A0A8S5UTT3_9CAUD</name>
<protein>
    <submittedName>
        <fullName evidence="2">Collagen alpha 1(VIII) chain protein</fullName>
    </submittedName>
</protein>
<dbReference type="Pfam" id="PF01391">
    <property type="entry name" value="Collagen"/>
    <property type="match status" value="1"/>
</dbReference>
<reference evidence="2" key="1">
    <citation type="journal article" date="2021" name="Proc. Natl. Acad. Sci. U.S.A.">
        <title>A Catalog of Tens of Thousands of Viruses from Human Metagenomes Reveals Hidden Associations with Chronic Diseases.</title>
        <authorList>
            <person name="Tisza M.J."/>
            <person name="Buck C.B."/>
        </authorList>
    </citation>
    <scope>NUCLEOTIDE SEQUENCE</scope>
    <source>
        <strain evidence="2">CtYA416</strain>
    </source>
</reference>
<keyword evidence="2" id="KW-0176">Collagen</keyword>
<accession>A0A8S5UTT3</accession>
<evidence type="ECO:0000313" key="2">
    <source>
        <dbReference type="EMBL" id="DAF97896.1"/>
    </source>
</evidence>
<proteinExistence type="predicted"/>
<organism evidence="2">
    <name type="scientific">Myoviridae sp. ctYA416</name>
    <dbReference type="NCBI Taxonomy" id="2825125"/>
    <lineage>
        <taxon>Viruses</taxon>
        <taxon>Duplodnaviria</taxon>
        <taxon>Heunggongvirae</taxon>
        <taxon>Uroviricota</taxon>
        <taxon>Caudoviricetes</taxon>
    </lineage>
</organism>
<dbReference type="EMBL" id="BK016136">
    <property type="protein sequence ID" value="DAF97896.1"/>
    <property type="molecule type" value="Genomic_DNA"/>
</dbReference>
<evidence type="ECO:0000256" key="1">
    <source>
        <dbReference type="SAM" id="MobiDB-lite"/>
    </source>
</evidence>
<sequence>MSLKETISKELAPSLRKIGVDIKDLYKKIEDVSKNAFNQLTEEQRQTIKGPKGDAGQAGPPGPKGDVGPQGPPGPKGDVGPQGPPGAGGANVKLSMDQARGVLSIGSTGSDQVTLPDLKTFEWKSPEGTTWFKPNNRIRLVRKGQFVFAYIDGSRYGAVDLYRYGSSEMKDKKFVKETKMIDGKEITWYRVRLPDGRGGDKGHTIIPNGFRPTNDINGIVFGDSGTVVASLLFGSSGSLYSMRFQYEGHDASKHIIELLRLSPIIWITADNEPSEMNSPTDGTIRII</sequence>